<dbReference type="WBParaSite" id="Minc3s00550g14138">
    <property type="protein sequence ID" value="Minc3s00550g14138"/>
    <property type="gene ID" value="Minc3s00550g14138"/>
</dbReference>
<sequence>MFVRCLFPSGLDTGPGTKKSSTLCSLVLMLLVIATFLVCEVPGQMYEEIVGLGNHKRTKNKVELNPNTVKVTEMDFNLKEYKYRFEDACDVKIEKGYIELKYNEDGKGCIVDLLSTNKTNKDKIKLIAGVRNKRGGIKHCTVAGNKVEDSYNNNMPFVYSVSNEVIEKLNKNDDSIEACKNVCKPCMPRTSLEVSWSKHKDINANLIYAHTYLTIIGEAKRGLSQEKVPKDVEMTFDLEITATDKFTMNFEEHEVLDLNDTVCVPETGQTVKPEAWTITNTELHDQHLLVFSLLSRNATLVFEGKEVTSKKQSVPYCELFVRFNRPDYELLYVNPPPETTTTTVKTTTKSCPTVAEATKCTPCPPTSAPCPAASTLSSDNELMTTTAAKNIQSSANPAENKCPEESSGWLYIVIAGIVVCVVIVGVLAWFWRKRHSEEKKLIVKHEEELYALYQSEAKVKGPKNMRSFDGWKVNRKHNELNELPYEKLAAAMWNRTDNKTPKEKMQFIVDQCAKLYDMEVRDREYGKEIKKRGRIRPGTFEGWKKRNNIITAFTVTDGTATAIQFDRTRDGEEVVVEKVEKVKADKNIEEAKANENAEGVKADENVEEVKADENIEEAKANENAEGVKADENIEEVKADENVEDGVSVPLSEGGV</sequence>
<evidence type="ECO:0000256" key="2">
    <source>
        <dbReference type="SAM" id="Phobius"/>
    </source>
</evidence>
<feature type="transmembrane region" description="Helical" evidence="2">
    <location>
        <begin position="409"/>
        <end position="431"/>
    </location>
</feature>
<name>A0A914LIC7_MELIC</name>
<feature type="region of interest" description="Disordered" evidence="1">
    <location>
        <begin position="594"/>
        <end position="655"/>
    </location>
</feature>
<keyword evidence="2" id="KW-1133">Transmembrane helix</keyword>
<keyword evidence="2" id="KW-0812">Transmembrane</keyword>
<protein>
    <submittedName>
        <fullName evidence="4">Uncharacterized protein</fullName>
    </submittedName>
</protein>
<organism evidence="3 4">
    <name type="scientific">Meloidogyne incognita</name>
    <name type="common">Southern root-knot nematode worm</name>
    <name type="synonym">Oxyuris incognita</name>
    <dbReference type="NCBI Taxonomy" id="6306"/>
    <lineage>
        <taxon>Eukaryota</taxon>
        <taxon>Metazoa</taxon>
        <taxon>Ecdysozoa</taxon>
        <taxon>Nematoda</taxon>
        <taxon>Chromadorea</taxon>
        <taxon>Rhabditida</taxon>
        <taxon>Tylenchina</taxon>
        <taxon>Tylenchomorpha</taxon>
        <taxon>Tylenchoidea</taxon>
        <taxon>Meloidogynidae</taxon>
        <taxon>Meloidogyninae</taxon>
        <taxon>Meloidogyne</taxon>
        <taxon>Meloidogyne incognita group</taxon>
    </lineage>
</organism>
<keyword evidence="2" id="KW-0472">Membrane</keyword>
<evidence type="ECO:0000256" key="1">
    <source>
        <dbReference type="SAM" id="MobiDB-lite"/>
    </source>
</evidence>
<dbReference type="AlphaFoldDB" id="A0A914LIC7"/>
<reference evidence="4" key="1">
    <citation type="submission" date="2022-11" db="UniProtKB">
        <authorList>
            <consortium name="WormBaseParasite"/>
        </authorList>
    </citation>
    <scope>IDENTIFICATION</scope>
</reference>
<feature type="compositionally biased region" description="Basic and acidic residues" evidence="1">
    <location>
        <begin position="594"/>
        <end position="640"/>
    </location>
</feature>
<accession>A0A914LIC7</accession>
<evidence type="ECO:0000313" key="3">
    <source>
        <dbReference type="Proteomes" id="UP000887563"/>
    </source>
</evidence>
<dbReference type="Proteomes" id="UP000887563">
    <property type="component" value="Unplaced"/>
</dbReference>
<proteinExistence type="predicted"/>
<evidence type="ECO:0000313" key="4">
    <source>
        <dbReference type="WBParaSite" id="Minc3s00550g14138"/>
    </source>
</evidence>
<keyword evidence="3" id="KW-1185">Reference proteome</keyword>